<evidence type="ECO:0000259" key="6">
    <source>
        <dbReference type="Pfam" id="PF00135"/>
    </source>
</evidence>
<dbReference type="Proteomes" id="UP001589810">
    <property type="component" value="Unassembled WGS sequence"/>
</dbReference>
<reference evidence="7 8" key="1">
    <citation type="submission" date="2024-09" db="EMBL/GenBank/DDBJ databases">
        <authorList>
            <person name="Sun Q."/>
            <person name="Mori K."/>
        </authorList>
    </citation>
    <scope>NUCLEOTIDE SEQUENCE [LARGE SCALE GENOMIC DNA]</scope>
    <source>
        <strain evidence="7 8">TBRC 1432</strain>
    </source>
</reference>
<comment type="similarity">
    <text evidence="1 4">Belongs to the type-B carboxylesterase/lipase family.</text>
</comment>
<dbReference type="Gene3D" id="3.40.50.1820">
    <property type="entry name" value="alpha/beta hydrolase"/>
    <property type="match status" value="1"/>
</dbReference>
<name>A0ABV6MLB6_9PSEU</name>
<dbReference type="PANTHER" id="PTHR11559">
    <property type="entry name" value="CARBOXYLESTERASE"/>
    <property type="match status" value="1"/>
</dbReference>
<evidence type="ECO:0000256" key="5">
    <source>
        <dbReference type="SAM" id="MobiDB-lite"/>
    </source>
</evidence>
<protein>
    <recommendedName>
        <fullName evidence="4">Carboxylic ester hydrolase</fullName>
        <ecNumber evidence="4">3.1.1.-</ecNumber>
    </recommendedName>
</protein>
<dbReference type="InterPro" id="IPR050309">
    <property type="entry name" value="Type-B_Carboxylest/Lipase"/>
</dbReference>
<sequence length="460" mass="48870">MTVISTGSGRIRGEVVDGIHRFRSVPYAAAPEGELRFAKPQPSTWDGERDATRPGPIAPQTVRKLPGLDLGSILGGDHRQGGDFLTVDVHTPDPSAGGLPVMVFIHGGAFVYGTGSAAVYDGMAFARRGVVLVTINYRLGIDGFLPLDGGDTNLGLRDQIAALHWVRDNAAAFGGDPDNLTVFGESAGGMSISCLLGSPLARGLFRRAIVESGHPDMVRTPDNARVLVDGLAAKLGVPATAAAFRTLSTAQLQAVQTEIITPGQTLDMRDANGVDTGVGLAPFQPVLGDDVLPTHPRENMDADVDLIAGSNAEEMRLYFVPSGLLDVITDEQAVALLANSRPDAAEILKRYGLGERPTGEMFLEAMTDLVFADGARRLAEEHPGRAYRYRFDWRSPLFDGRLGACHGLELPFVFDTLASAEGLVGSEPPRELASEMNAAWVRFAETGDPGWAAGVVRSFG</sequence>
<dbReference type="EC" id="3.1.1.-" evidence="4"/>
<proteinExistence type="inferred from homology"/>
<dbReference type="SUPFAM" id="SSF53474">
    <property type="entry name" value="alpha/beta-Hydrolases"/>
    <property type="match status" value="1"/>
</dbReference>
<dbReference type="Pfam" id="PF00135">
    <property type="entry name" value="COesterase"/>
    <property type="match status" value="1"/>
</dbReference>
<evidence type="ECO:0000313" key="7">
    <source>
        <dbReference type="EMBL" id="MFC0541069.1"/>
    </source>
</evidence>
<dbReference type="PROSITE" id="PS00122">
    <property type="entry name" value="CARBOXYLESTERASE_B_1"/>
    <property type="match status" value="1"/>
</dbReference>
<comment type="similarity">
    <text evidence="2">Belongs to the 'GDXG' lipolytic enzyme family.</text>
</comment>
<dbReference type="EMBL" id="JBHLUD010000001">
    <property type="protein sequence ID" value="MFC0541069.1"/>
    <property type="molecule type" value="Genomic_DNA"/>
</dbReference>
<keyword evidence="3 4" id="KW-0378">Hydrolase</keyword>
<evidence type="ECO:0000256" key="2">
    <source>
        <dbReference type="ARBA" id="ARBA00010515"/>
    </source>
</evidence>
<evidence type="ECO:0000313" key="8">
    <source>
        <dbReference type="Proteomes" id="UP001589810"/>
    </source>
</evidence>
<gene>
    <name evidence="7" type="ORF">ACFFH7_06225</name>
</gene>
<comment type="caution">
    <text evidence="7">The sequence shown here is derived from an EMBL/GenBank/DDBJ whole genome shotgun (WGS) entry which is preliminary data.</text>
</comment>
<evidence type="ECO:0000256" key="3">
    <source>
        <dbReference type="ARBA" id="ARBA00022801"/>
    </source>
</evidence>
<dbReference type="InterPro" id="IPR019826">
    <property type="entry name" value="Carboxylesterase_B_AS"/>
</dbReference>
<dbReference type="InterPro" id="IPR029058">
    <property type="entry name" value="AB_hydrolase_fold"/>
</dbReference>
<dbReference type="PROSITE" id="PS01173">
    <property type="entry name" value="LIPASE_GDXG_HIS"/>
    <property type="match status" value="1"/>
</dbReference>
<dbReference type="InterPro" id="IPR002018">
    <property type="entry name" value="CarbesteraseB"/>
</dbReference>
<dbReference type="InterPro" id="IPR002168">
    <property type="entry name" value="Lipase_GDXG_HIS_AS"/>
</dbReference>
<organism evidence="7 8">
    <name type="scientific">Kutzneria chonburiensis</name>
    <dbReference type="NCBI Taxonomy" id="1483604"/>
    <lineage>
        <taxon>Bacteria</taxon>
        <taxon>Bacillati</taxon>
        <taxon>Actinomycetota</taxon>
        <taxon>Actinomycetes</taxon>
        <taxon>Pseudonocardiales</taxon>
        <taxon>Pseudonocardiaceae</taxon>
        <taxon>Kutzneria</taxon>
    </lineage>
</organism>
<evidence type="ECO:0000256" key="4">
    <source>
        <dbReference type="RuleBase" id="RU361235"/>
    </source>
</evidence>
<feature type="region of interest" description="Disordered" evidence="5">
    <location>
        <begin position="36"/>
        <end position="61"/>
    </location>
</feature>
<feature type="domain" description="Carboxylesterase type B" evidence="6">
    <location>
        <begin position="3"/>
        <end position="449"/>
    </location>
</feature>
<accession>A0ABV6MLB6</accession>
<keyword evidence="8" id="KW-1185">Reference proteome</keyword>
<dbReference type="RefSeq" id="WP_273939901.1">
    <property type="nucleotide sequence ID" value="NZ_CP097263.1"/>
</dbReference>
<evidence type="ECO:0000256" key="1">
    <source>
        <dbReference type="ARBA" id="ARBA00005964"/>
    </source>
</evidence>